<proteinExistence type="predicted"/>
<dbReference type="PANTHER" id="PTHR46214">
    <property type="entry name" value="ZINC FINGER, RING-CH-TYPE"/>
    <property type="match status" value="1"/>
</dbReference>
<organism evidence="7 8">
    <name type="scientific">Hibiscus sabdariffa</name>
    <name type="common">roselle</name>
    <dbReference type="NCBI Taxonomy" id="183260"/>
    <lineage>
        <taxon>Eukaryota</taxon>
        <taxon>Viridiplantae</taxon>
        <taxon>Streptophyta</taxon>
        <taxon>Embryophyta</taxon>
        <taxon>Tracheophyta</taxon>
        <taxon>Spermatophyta</taxon>
        <taxon>Magnoliopsida</taxon>
        <taxon>eudicotyledons</taxon>
        <taxon>Gunneridae</taxon>
        <taxon>Pentapetalae</taxon>
        <taxon>rosids</taxon>
        <taxon>malvids</taxon>
        <taxon>Malvales</taxon>
        <taxon>Malvaceae</taxon>
        <taxon>Malvoideae</taxon>
        <taxon>Hibiscus</taxon>
    </lineage>
</organism>
<protein>
    <recommendedName>
        <fullName evidence="6">RING-CH-type domain-containing protein</fullName>
    </recommendedName>
</protein>
<keyword evidence="3" id="KW-0862">Zinc</keyword>
<dbReference type="SUPFAM" id="SSF57850">
    <property type="entry name" value="RING/U-box"/>
    <property type="match status" value="1"/>
</dbReference>
<dbReference type="Pfam" id="PF12906">
    <property type="entry name" value="RINGv"/>
    <property type="match status" value="1"/>
</dbReference>
<evidence type="ECO:0000313" key="8">
    <source>
        <dbReference type="Proteomes" id="UP001396334"/>
    </source>
</evidence>
<evidence type="ECO:0000256" key="5">
    <source>
        <dbReference type="SAM" id="Phobius"/>
    </source>
</evidence>
<feature type="region of interest" description="Disordered" evidence="4">
    <location>
        <begin position="1"/>
        <end position="37"/>
    </location>
</feature>
<keyword evidence="1" id="KW-0479">Metal-binding</keyword>
<keyword evidence="5" id="KW-0472">Membrane</keyword>
<dbReference type="InterPro" id="IPR013083">
    <property type="entry name" value="Znf_RING/FYVE/PHD"/>
</dbReference>
<dbReference type="SMART" id="SM00744">
    <property type="entry name" value="RINGv"/>
    <property type="match status" value="1"/>
</dbReference>
<keyword evidence="2" id="KW-0863">Zinc-finger</keyword>
<evidence type="ECO:0000313" key="7">
    <source>
        <dbReference type="EMBL" id="KAK8999589.1"/>
    </source>
</evidence>
<comment type="caution">
    <text evidence="7">The sequence shown here is derived from an EMBL/GenBank/DDBJ whole genome shotgun (WGS) entry which is preliminary data.</text>
</comment>
<evidence type="ECO:0000256" key="1">
    <source>
        <dbReference type="ARBA" id="ARBA00022723"/>
    </source>
</evidence>
<evidence type="ECO:0000256" key="3">
    <source>
        <dbReference type="ARBA" id="ARBA00022833"/>
    </source>
</evidence>
<keyword evidence="8" id="KW-1185">Reference proteome</keyword>
<dbReference type="Gene3D" id="3.30.40.10">
    <property type="entry name" value="Zinc/RING finger domain, C3HC4 (zinc finger)"/>
    <property type="match status" value="1"/>
</dbReference>
<dbReference type="PROSITE" id="PS51292">
    <property type="entry name" value="ZF_RING_CH"/>
    <property type="match status" value="1"/>
</dbReference>
<reference evidence="7 8" key="1">
    <citation type="journal article" date="2024" name="G3 (Bethesda)">
        <title>Genome assembly of Hibiscus sabdariffa L. provides insights into metabolisms of medicinal natural products.</title>
        <authorList>
            <person name="Kim T."/>
        </authorList>
    </citation>
    <scope>NUCLEOTIDE SEQUENCE [LARGE SCALE GENOMIC DNA]</scope>
    <source>
        <strain evidence="7">TK-2024</strain>
        <tissue evidence="7">Old leaves</tissue>
    </source>
</reference>
<evidence type="ECO:0000256" key="4">
    <source>
        <dbReference type="SAM" id="MobiDB-lite"/>
    </source>
</evidence>
<gene>
    <name evidence="7" type="ORF">V6N11_070750</name>
</gene>
<evidence type="ECO:0000259" key="6">
    <source>
        <dbReference type="PROSITE" id="PS51292"/>
    </source>
</evidence>
<dbReference type="InterPro" id="IPR011016">
    <property type="entry name" value="Znf_RING-CH"/>
</dbReference>
<name>A0ABR2QGH0_9ROSI</name>
<keyword evidence="5" id="KW-1133">Transmembrane helix</keyword>
<dbReference type="Proteomes" id="UP001396334">
    <property type="component" value="Unassembled WGS sequence"/>
</dbReference>
<feature type="domain" description="RING-CH-type" evidence="6">
    <location>
        <begin position="83"/>
        <end position="149"/>
    </location>
</feature>
<accession>A0ABR2QGH0</accession>
<sequence length="214" mass="23295">MEALPKQPQGVAIDVDDGEGGEQQRNQTCNEEQEDRRCSMSSIEIIKEKEPCSISGTSSSSSSSSASLEVDLEYGVVESKPNLAKETERDCRICHLTLDQTNHECGVPIELGCSCKDDLAAAHKHCAEAWFKIKGNRTCEICGSTARNVAAAAIDTDAIEQWNAAAVATATAPATVHAVGTRNFWQAHRFLNFLLACMVFAFVISWLFHFNVPS</sequence>
<feature type="transmembrane region" description="Helical" evidence="5">
    <location>
        <begin position="190"/>
        <end position="208"/>
    </location>
</feature>
<dbReference type="EMBL" id="JBBPBN010000040">
    <property type="protein sequence ID" value="KAK8999589.1"/>
    <property type="molecule type" value="Genomic_DNA"/>
</dbReference>
<evidence type="ECO:0000256" key="2">
    <source>
        <dbReference type="ARBA" id="ARBA00022771"/>
    </source>
</evidence>
<keyword evidence="5" id="KW-0812">Transmembrane</keyword>
<dbReference type="PANTHER" id="PTHR46214:SF30">
    <property type="entry name" value="OS01G0850200 PROTEIN"/>
    <property type="match status" value="1"/>
</dbReference>